<name>A0AAE3HDH5_9FIRM</name>
<dbReference type="RefSeq" id="WP_257530055.1">
    <property type="nucleotide sequence ID" value="NZ_JANKAS010000004.1"/>
</dbReference>
<evidence type="ECO:0000313" key="5">
    <source>
        <dbReference type="Proteomes" id="UP001205748"/>
    </source>
</evidence>
<dbReference type="GO" id="GO:0003677">
    <property type="term" value="F:DNA binding"/>
    <property type="evidence" value="ECO:0007669"/>
    <property type="project" value="UniProtKB-UniRule"/>
</dbReference>
<evidence type="ECO:0000259" key="3">
    <source>
        <dbReference type="PROSITE" id="PS50977"/>
    </source>
</evidence>
<dbReference type="InterPro" id="IPR009057">
    <property type="entry name" value="Homeodomain-like_sf"/>
</dbReference>
<dbReference type="SUPFAM" id="SSF46689">
    <property type="entry name" value="Homeodomain-like"/>
    <property type="match status" value="1"/>
</dbReference>
<accession>A0AAE3HDH5</accession>
<organism evidence="4 5">
    <name type="scientific">Irregularibacter muris</name>
    <dbReference type="NCBI Taxonomy" id="1796619"/>
    <lineage>
        <taxon>Bacteria</taxon>
        <taxon>Bacillati</taxon>
        <taxon>Bacillota</taxon>
        <taxon>Clostridia</taxon>
        <taxon>Eubacteriales</taxon>
        <taxon>Eubacteriaceae</taxon>
        <taxon>Irregularibacter</taxon>
    </lineage>
</organism>
<dbReference type="EMBL" id="JANKAS010000004">
    <property type="protein sequence ID" value="MCR1898555.1"/>
    <property type="molecule type" value="Genomic_DNA"/>
</dbReference>
<protein>
    <submittedName>
        <fullName evidence="4">TetR/AcrR family transcriptional regulator</fullName>
    </submittedName>
</protein>
<evidence type="ECO:0000256" key="1">
    <source>
        <dbReference type="ARBA" id="ARBA00023125"/>
    </source>
</evidence>
<keyword evidence="1 2" id="KW-0238">DNA-binding</keyword>
<evidence type="ECO:0000256" key="2">
    <source>
        <dbReference type="PROSITE-ProRule" id="PRU00335"/>
    </source>
</evidence>
<reference evidence="4" key="1">
    <citation type="submission" date="2022-07" db="EMBL/GenBank/DDBJ databases">
        <title>Enhanced cultured diversity of the mouse gut microbiota enables custom-made synthetic communities.</title>
        <authorList>
            <person name="Afrizal A."/>
        </authorList>
    </citation>
    <scope>NUCLEOTIDE SEQUENCE</scope>
    <source>
        <strain evidence="4">DSM 28593</strain>
    </source>
</reference>
<feature type="domain" description="HTH tetR-type" evidence="3">
    <location>
        <begin position="7"/>
        <end position="68"/>
    </location>
</feature>
<dbReference type="Proteomes" id="UP001205748">
    <property type="component" value="Unassembled WGS sequence"/>
</dbReference>
<proteinExistence type="predicted"/>
<keyword evidence="5" id="KW-1185">Reference proteome</keyword>
<dbReference type="PANTHER" id="PTHR43479">
    <property type="entry name" value="ACREF/ENVCD OPERON REPRESSOR-RELATED"/>
    <property type="match status" value="1"/>
</dbReference>
<dbReference type="Pfam" id="PF00440">
    <property type="entry name" value="TetR_N"/>
    <property type="match status" value="1"/>
</dbReference>
<sequence length="202" mass="22953">MSEIKYSEKEKAILNGMINLIKSGANPYLVKVSDIAKSAGVGKGTIYDYFQTKEEVILKAMLLNISNEIDLLAKRIDAKSRFKEKYYEVLSSIVENLQNKFSTFNILISSGKLPEFKDNHMQGNHHCSSHRNRIEAIIDQLLSAGYKEGAIKDIESKAYQRMVMNGSLFAFGNYLTMQKHYPGISLQEAMDYSYKIIMKSLN</sequence>
<comment type="caution">
    <text evidence="4">The sequence shown here is derived from an EMBL/GenBank/DDBJ whole genome shotgun (WGS) entry which is preliminary data.</text>
</comment>
<dbReference type="PANTHER" id="PTHR43479:SF11">
    <property type="entry name" value="ACREF_ENVCD OPERON REPRESSOR-RELATED"/>
    <property type="match status" value="1"/>
</dbReference>
<dbReference type="PROSITE" id="PS50977">
    <property type="entry name" value="HTH_TETR_2"/>
    <property type="match status" value="1"/>
</dbReference>
<feature type="DNA-binding region" description="H-T-H motif" evidence="2">
    <location>
        <begin position="31"/>
        <end position="50"/>
    </location>
</feature>
<dbReference type="InterPro" id="IPR050624">
    <property type="entry name" value="HTH-type_Tx_Regulator"/>
</dbReference>
<evidence type="ECO:0000313" key="4">
    <source>
        <dbReference type="EMBL" id="MCR1898555.1"/>
    </source>
</evidence>
<dbReference type="InterPro" id="IPR001647">
    <property type="entry name" value="HTH_TetR"/>
</dbReference>
<dbReference type="AlphaFoldDB" id="A0AAE3HDH5"/>
<gene>
    <name evidence="4" type="ORF">NSA47_06060</name>
</gene>
<dbReference type="Gene3D" id="1.10.357.10">
    <property type="entry name" value="Tetracycline Repressor, domain 2"/>
    <property type="match status" value="1"/>
</dbReference>